<dbReference type="PANTHER" id="PTHR30006:SF15">
    <property type="entry name" value="IRON-UTILIZATION PERIPLASMIC PROTEIN"/>
    <property type="match status" value="1"/>
</dbReference>
<keyword evidence="6" id="KW-1185">Reference proteome</keyword>
<feature type="binding site" evidence="3">
    <location>
        <position position="222"/>
    </location>
    <ligand>
        <name>Fe cation</name>
        <dbReference type="ChEBI" id="CHEBI:24875"/>
    </ligand>
</feature>
<dbReference type="PIRSF" id="PIRSF002825">
    <property type="entry name" value="CfbpA"/>
    <property type="match status" value="1"/>
</dbReference>
<dbReference type="RefSeq" id="WP_157706159.1">
    <property type="nucleotide sequence ID" value="NZ_CP034348.1"/>
</dbReference>
<keyword evidence="3" id="KW-0479">Metal-binding</keyword>
<dbReference type="GO" id="GO:0046872">
    <property type="term" value="F:metal ion binding"/>
    <property type="evidence" value="ECO:0007669"/>
    <property type="project" value="UniProtKB-KW"/>
</dbReference>
<dbReference type="Gene3D" id="3.40.190.10">
    <property type="entry name" value="Periplasmic binding protein-like II"/>
    <property type="match status" value="2"/>
</dbReference>
<evidence type="ECO:0000313" key="5">
    <source>
        <dbReference type="EMBL" id="QGX97525.1"/>
    </source>
</evidence>
<name>A0A6I6ILS5_9RHOB</name>
<evidence type="ECO:0000313" key="6">
    <source>
        <dbReference type="Proteomes" id="UP000428330"/>
    </source>
</evidence>
<dbReference type="PANTHER" id="PTHR30006">
    <property type="entry name" value="THIAMINE-BINDING PERIPLASMIC PROTEIN-RELATED"/>
    <property type="match status" value="1"/>
</dbReference>
<proteinExistence type="inferred from homology"/>
<dbReference type="GO" id="GO:0030288">
    <property type="term" value="C:outer membrane-bounded periplasmic space"/>
    <property type="evidence" value="ECO:0007669"/>
    <property type="project" value="TreeGrafter"/>
</dbReference>
<dbReference type="EMBL" id="CP034348">
    <property type="protein sequence ID" value="QGX97525.1"/>
    <property type="molecule type" value="Genomic_DNA"/>
</dbReference>
<evidence type="ECO:0000256" key="3">
    <source>
        <dbReference type="PIRSR" id="PIRSR002825-1"/>
    </source>
</evidence>
<evidence type="ECO:0000256" key="4">
    <source>
        <dbReference type="SAM" id="SignalP"/>
    </source>
</evidence>
<dbReference type="SUPFAM" id="SSF53850">
    <property type="entry name" value="Periplasmic binding protein-like II"/>
    <property type="match status" value="1"/>
</dbReference>
<reference evidence="6" key="1">
    <citation type="submission" date="2018-12" db="EMBL/GenBank/DDBJ databases">
        <title>Complete genome sequence of Roseovarius sp. MME-070.</title>
        <authorList>
            <person name="Nam Y.-D."/>
            <person name="Kang J."/>
            <person name="Chung W.-H."/>
            <person name="Park Y.S."/>
        </authorList>
    </citation>
    <scope>NUCLEOTIDE SEQUENCE [LARGE SCALE GENOMIC DNA]</scope>
    <source>
        <strain evidence="6">MME-070</strain>
    </source>
</reference>
<organism evidence="5 6">
    <name type="scientific">Roseovarius faecimaris</name>
    <dbReference type="NCBI Taxonomy" id="2494550"/>
    <lineage>
        <taxon>Bacteria</taxon>
        <taxon>Pseudomonadati</taxon>
        <taxon>Pseudomonadota</taxon>
        <taxon>Alphaproteobacteria</taxon>
        <taxon>Rhodobacterales</taxon>
        <taxon>Roseobacteraceae</taxon>
        <taxon>Roseovarius</taxon>
    </lineage>
</organism>
<gene>
    <name evidence="5" type="ORF">EI983_04220</name>
</gene>
<evidence type="ECO:0000256" key="1">
    <source>
        <dbReference type="ARBA" id="ARBA00008520"/>
    </source>
</evidence>
<feature type="binding site" evidence="3">
    <location>
        <position position="223"/>
    </location>
    <ligand>
        <name>Fe cation</name>
        <dbReference type="ChEBI" id="CHEBI:24875"/>
    </ligand>
</feature>
<feature type="binding site" evidence="3">
    <location>
        <position position="36"/>
    </location>
    <ligand>
        <name>Fe cation</name>
        <dbReference type="ChEBI" id="CHEBI:24875"/>
    </ligand>
</feature>
<dbReference type="AlphaFoldDB" id="A0A6I6ILS5"/>
<comment type="similarity">
    <text evidence="1">Belongs to the bacterial solute-binding protein 1 family.</text>
</comment>
<dbReference type="OrthoDB" id="9769567at2"/>
<feature type="signal peptide" evidence="4">
    <location>
        <begin position="1"/>
        <end position="26"/>
    </location>
</feature>
<dbReference type="InterPro" id="IPR026045">
    <property type="entry name" value="Ferric-bd"/>
</dbReference>
<evidence type="ECO:0000256" key="2">
    <source>
        <dbReference type="ARBA" id="ARBA00022729"/>
    </source>
</evidence>
<keyword evidence="2 4" id="KW-0732">Signal</keyword>
<accession>A0A6I6ILS5</accession>
<protein>
    <submittedName>
        <fullName evidence="5">Extracellular solute-binding protein</fullName>
    </submittedName>
</protein>
<feature type="chain" id="PRO_5026224293" evidence="4">
    <location>
        <begin position="27"/>
        <end position="342"/>
    </location>
</feature>
<dbReference type="Pfam" id="PF13343">
    <property type="entry name" value="SBP_bac_6"/>
    <property type="match status" value="1"/>
</dbReference>
<dbReference type="KEGG" id="rom:EI983_04220"/>
<dbReference type="Proteomes" id="UP000428330">
    <property type="component" value="Chromosome"/>
</dbReference>
<sequence>MKRTLAPLKLTCAAAALVAIAAPAFAQEVNVYSSRHYDTDDVLYDKFTEETGIAVNRIEAKADELIARIKAEGANSPADVLLTVDVGRMDRAEAEGLLQAYMSDTIESRIPDHMEHPDNLWFGVSQRTRIIFYAKDRVDNPPQTYEALADDAYKGKICIRTSSNIYNQSLMASIIEAHGEEAAAEWANGIRDNLAREPQGGDTDQLRGIVSGECDIAVSNHYYFARALEKDVEGLSGKTDNIGWVWPNQEDRGTHVNLTTAAMLANAPNAENALKLMEFLTGDFAQQHFASQNNEYPAVDGIPASPEAVSMGEFKPDTTTPTAVFSANAAKAQKIFNEAGWD</sequence>
<keyword evidence="3" id="KW-0408">Iron</keyword>